<feature type="compositionally biased region" description="Polar residues" evidence="1">
    <location>
        <begin position="789"/>
        <end position="803"/>
    </location>
</feature>
<feature type="compositionally biased region" description="Low complexity" evidence="1">
    <location>
        <begin position="409"/>
        <end position="428"/>
    </location>
</feature>
<feature type="region of interest" description="Disordered" evidence="1">
    <location>
        <begin position="341"/>
        <end position="389"/>
    </location>
</feature>
<dbReference type="GO" id="GO:0010833">
    <property type="term" value="P:telomere maintenance via telomere lengthening"/>
    <property type="evidence" value="ECO:0007669"/>
    <property type="project" value="TreeGrafter"/>
</dbReference>
<feature type="compositionally biased region" description="Low complexity" evidence="1">
    <location>
        <begin position="745"/>
        <end position="769"/>
    </location>
</feature>
<feature type="compositionally biased region" description="Basic and acidic residues" evidence="1">
    <location>
        <begin position="1132"/>
        <end position="1145"/>
    </location>
</feature>
<name>A0A317XKN0_9BASI</name>
<gene>
    <name evidence="2" type="ORF">BCV70DRAFT_232895</name>
</gene>
<proteinExistence type="predicted"/>
<feature type="region of interest" description="Disordered" evidence="1">
    <location>
        <begin position="845"/>
        <end position="932"/>
    </location>
</feature>
<evidence type="ECO:0000313" key="3">
    <source>
        <dbReference type="Proteomes" id="UP000246740"/>
    </source>
</evidence>
<feature type="compositionally biased region" description="Acidic residues" evidence="1">
    <location>
        <begin position="985"/>
        <end position="999"/>
    </location>
</feature>
<feature type="compositionally biased region" description="Low complexity" evidence="1">
    <location>
        <begin position="462"/>
        <end position="471"/>
    </location>
</feature>
<reference evidence="2 3" key="1">
    <citation type="journal article" date="2018" name="Mol. Biol. Evol.">
        <title>Broad Genomic Sampling Reveals a Smut Pathogenic Ancestry of the Fungal Clade Ustilaginomycotina.</title>
        <authorList>
            <person name="Kijpornyongpan T."/>
            <person name="Mondo S.J."/>
            <person name="Barry K."/>
            <person name="Sandor L."/>
            <person name="Lee J."/>
            <person name="Lipzen A."/>
            <person name="Pangilinan J."/>
            <person name="LaButti K."/>
            <person name="Hainaut M."/>
            <person name="Henrissat B."/>
            <person name="Grigoriev I.V."/>
            <person name="Spatafora J.W."/>
            <person name="Aime M.C."/>
        </authorList>
    </citation>
    <scope>NUCLEOTIDE SEQUENCE [LARGE SCALE GENOMIC DNA]</scope>
    <source>
        <strain evidence="2 3">MCA 3645</strain>
    </source>
</reference>
<feature type="region of interest" description="Disordered" evidence="1">
    <location>
        <begin position="679"/>
        <end position="769"/>
    </location>
</feature>
<feature type="compositionally biased region" description="Low complexity" evidence="1">
    <location>
        <begin position="1174"/>
        <end position="1194"/>
    </location>
</feature>
<evidence type="ECO:0000313" key="2">
    <source>
        <dbReference type="EMBL" id="PWY98875.1"/>
    </source>
</evidence>
<dbReference type="InterPro" id="IPR052833">
    <property type="entry name" value="Telomeric_DNA-bd_trans-reg"/>
</dbReference>
<dbReference type="PANTHER" id="PTHR47807:SF1">
    <property type="entry name" value="PROTEIN TBF1"/>
    <property type="match status" value="1"/>
</dbReference>
<feature type="region of interest" description="Disordered" evidence="1">
    <location>
        <begin position="543"/>
        <end position="592"/>
    </location>
</feature>
<feature type="compositionally biased region" description="Polar residues" evidence="1">
    <location>
        <begin position="1205"/>
        <end position="1215"/>
    </location>
</feature>
<sequence length="1215" mass="135658">MRMHYRMVEAFAGIIERFRNAAQMASRPPPQRLRRSLAGADGRLDIPSIEERCAALVINAKGVLHFYMDLYTQGWKPESFGEMMRNWAPFESYKTNQLLAEAQYVHHFIDVQQVTRSFAHAKQAIPDAFEEAMRMANCATFVHYIHQLPTDPSEYGRRDGRSITVQDVVDAPLRSLGELRDARRVFLRSILPFDSPITDEVLNMLLDLSIQIFIHRLERVVQMARAGELDEERAKAVVAEDLSDLMSGDVVRHTLQQVRTQRRMTRAQIERAVQRYETFSNMQQIVLQDMLYDYSAMMERFSYQRMSADLTSYVRDVVREVDAGMHSTTLPQIISRLTRESSTFSSSDLPDHIDASSSIADGRLDDGSSIAPGPSQSTPKAAMVQPSQHSQPFASQYVTWLDQMMDDNSQAQTSQRPPRSSSRLAALPQPRHSNLNRDVDLSTSQKLRELEEIMMEEDTATEAETATATETENGESDVEARRKLAATARQAPKSATKRQLRRRASADRAQSVDFQLASSPPRAKTLGNRFSAALTASGRGRNIRVARGASVPTTDQSQSDELDAASRTVRRHELPDSPSKQKASRLGFDSQNRLVRRQSTGLRFAGRMLDGTREAVRESRFDSQGEDEEDVFLDRTVKSAARQPAPSSKGKQRAVEPNFEVAVAEVTDQVMVTERLTRSRARNRVASEAAAASNAIASEVETEERPSLQERQTARRTGTRSSLRNSTKQESLSPAKARASRIRVSAAPATPEQSAPAEAAASSSKKPPVDADVASIVASVVEAAAVQAGDNQANRRQTRSRAAQVQAEPLPASSEAPGLGRGRPNGSIPDADRIRFVSTVSGRLVDPERIDGEEAEESWQRRGRPTLQPQDVEMGAPRDRATPEEGEEFAGDDDPTIQARRAARDAALADRQPRPGILSFPHPAGDNEAPLLFGVDEDPLGGMPPRDVNQVRAILRETDAVNHRRIGPYRPEQLAARRRAREENDPVEYDEEEMDELQDEGVSRSSQRAAQRRRAQIASNGEDEIRVEPYKGTNLYITGHNMTGRQRWTQAEVECLLSALHRLARYKKIYPKFKVYSEILKRHGMEGTDSRTLERWNNVQLKDKSRNELIRMKREGVRIPYWKRLLHPNIWEPKKLPRPSQRDMTEDVPDIDEESNEDGAADSDQSDGIEDADQNNTAAAATDEAETSAALALDRGAASPPFASLKSSNPLRNDP</sequence>
<dbReference type="PANTHER" id="PTHR47807">
    <property type="entry name" value="PROTEIN TBF1"/>
    <property type="match status" value="1"/>
</dbReference>
<dbReference type="EMBL" id="KZ819197">
    <property type="protein sequence ID" value="PWY98875.1"/>
    <property type="molecule type" value="Genomic_DNA"/>
</dbReference>
<feature type="region of interest" description="Disordered" evidence="1">
    <location>
        <begin position="972"/>
        <end position="1020"/>
    </location>
</feature>
<dbReference type="InParanoid" id="A0A317XKN0"/>
<dbReference type="GO" id="GO:0003691">
    <property type="term" value="F:double-stranded telomeric DNA binding"/>
    <property type="evidence" value="ECO:0007669"/>
    <property type="project" value="TreeGrafter"/>
</dbReference>
<evidence type="ECO:0000256" key="1">
    <source>
        <dbReference type="SAM" id="MobiDB-lite"/>
    </source>
</evidence>
<organism evidence="2 3">
    <name type="scientific">Testicularia cyperi</name>
    <dbReference type="NCBI Taxonomy" id="1882483"/>
    <lineage>
        <taxon>Eukaryota</taxon>
        <taxon>Fungi</taxon>
        <taxon>Dikarya</taxon>
        <taxon>Basidiomycota</taxon>
        <taxon>Ustilaginomycotina</taxon>
        <taxon>Ustilaginomycetes</taxon>
        <taxon>Ustilaginales</taxon>
        <taxon>Anthracoideaceae</taxon>
        <taxon>Testicularia</taxon>
    </lineage>
</organism>
<feature type="compositionally biased region" description="Polar residues" evidence="1">
    <location>
        <begin position="374"/>
        <end position="389"/>
    </location>
</feature>
<dbReference type="OrthoDB" id="3366990at2759"/>
<feature type="region of interest" description="Disordered" evidence="1">
    <location>
        <begin position="457"/>
        <end position="514"/>
    </location>
</feature>
<feature type="region of interest" description="Disordered" evidence="1">
    <location>
        <begin position="786"/>
        <end position="833"/>
    </location>
</feature>
<feature type="compositionally biased region" description="Acidic residues" evidence="1">
    <location>
        <begin position="884"/>
        <end position="895"/>
    </location>
</feature>
<dbReference type="Proteomes" id="UP000246740">
    <property type="component" value="Unassembled WGS sequence"/>
</dbReference>
<feature type="compositionally biased region" description="Polar residues" evidence="1">
    <location>
        <begin position="709"/>
        <end position="732"/>
    </location>
</feature>
<feature type="compositionally biased region" description="Acidic residues" evidence="1">
    <location>
        <begin position="1146"/>
        <end position="1173"/>
    </location>
</feature>
<feature type="region of interest" description="Disordered" evidence="1">
    <location>
        <begin position="1132"/>
        <end position="1215"/>
    </location>
</feature>
<dbReference type="AlphaFoldDB" id="A0A317XKN0"/>
<accession>A0A317XKN0</accession>
<feature type="region of interest" description="Disordered" evidence="1">
    <location>
        <begin position="407"/>
        <end position="443"/>
    </location>
</feature>
<feature type="compositionally biased region" description="Basic and acidic residues" evidence="1">
    <location>
        <begin position="902"/>
        <end position="913"/>
    </location>
</feature>
<protein>
    <submittedName>
        <fullName evidence="2">Uncharacterized protein</fullName>
    </submittedName>
</protein>
<feature type="compositionally biased region" description="Low complexity" evidence="1">
    <location>
        <begin position="684"/>
        <end position="699"/>
    </location>
</feature>
<keyword evidence="3" id="KW-1185">Reference proteome</keyword>